<protein>
    <submittedName>
        <fullName evidence="2">DUF1028 domain-containing protein</fullName>
    </submittedName>
</protein>
<feature type="region of interest" description="Disordered" evidence="1">
    <location>
        <begin position="88"/>
        <end position="109"/>
    </location>
</feature>
<dbReference type="SUPFAM" id="SSF56235">
    <property type="entry name" value="N-terminal nucleophile aminohydrolases (Ntn hydrolases)"/>
    <property type="match status" value="1"/>
</dbReference>
<dbReference type="PANTHER" id="PTHR39328:SF1">
    <property type="entry name" value="BLL2871 PROTEIN"/>
    <property type="match status" value="1"/>
</dbReference>
<evidence type="ECO:0000313" key="2">
    <source>
        <dbReference type="EMBL" id="MFC3144944.1"/>
    </source>
</evidence>
<evidence type="ECO:0000256" key="1">
    <source>
        <dbReference type="SAM" id="MobiDB-lite"/>
    </source>
</evidence>
<dbReference type="PANTHER" id="PTHR39328">
    <property type="entry name" value="BLL2871 PROTEIN"/>
    <property type="match status" value="1"/>
</dbReference>
<dbReference type="RefSeq" id="WP_275634152.1">
    <property type="nucleotide sequence ID" value="NZ_JARGYD010000008.1"/>
</dbReference>
<accession>A0ABV7GTI2</accession>
<dbReference type="EMBL" id="JBHRTB010000010">
    <property type="protein sequence ID" value="MFC3144944.1"/>
    <property type="molecule type" value="Genomic_DNA"/>
</dbReference>
<dbReference type="Gene3D" id="3.60.20.10">
    <property type="entry name" value="Glutamine Phosphoribosylpyrophosphate, subunit 1, domain 1"/>
    <property type="match status" value="1"/>
</dbReference>
<reference evidence="3" key="1">
    <citation type="journal article" date="2019" name="Int. J. Syst. Evol. Microbiol.">
        <title>The Global Catalogue of Microorganisms (GCM) 10K type strain sequencing project: providing services to taxonomists for standard genome sequencing and annotation.</title>
        <authorList>
            <consortium name="The Broad Institute Genomics Platform"/>
            <consortium name="The Broad Institute Genome Sequencing Center for Infectious Disease"/>
            <person name="Wu L."/>
            <person name="Ma J."/>
        </authorList>
    </citation>
    <scope>NUCLEOTIDE SEQUENCE [LARGE SCALE GENOMIC DNA]</scope>
    <source>
        <strain evidence="3">KCTC 52366</strain>
    </source>
</reference>
<name>A0ABV7GTI2_9RHOB</name>
<evidence type="ECO:0000313" key="3">
    <source>
        <dbReference type="Proteomes" id="UP001595632"/>
    </source>
</evidence>
<dbReference type="Proteomes" id="UP001595632">
    <property type="component" value="Unassembled WGS sequence"/>
</dbReference>
<dbReference type="Pfam" id="PF06267">
    <property type="entry name" value="DUF1028"/>
    <property type="match status" value="1"/>
</dbReference>
<sequence>MTFSILARDETSGWIGGAAATGSLCVGGWVLRANPLGGASASQGAAPSTFWGEDVLTRMKDGATAAEAVRAVTEPDAGRAARQLAALDPQGGTGVHTGADNSDVKGSRESDGCVVSGNLLSGQNVLDAIADGFAGAAGNLPARLLAAVQAGEAAGGDSRGLMSAALLIVGPDIAPLTLRIDYSETPVADLVRLHERATSGDYGDWTTTVPTLSDPQRH</sequence>
<organism evidence="2 3">
    <name type="scientific">Psychromarinibacter halotolerans</name>
    <dbReference type="NCBI Taxonomy" id="1775175"/>
    <lineage>
        <taxon>Bacteria</taxon>
        <taxon>Pseudomonadati</taxon>
        <taxon>Pseudomonadota</taxon>
        <taxon>Alphaproteobacteria</taxon>
        <taxon>Rhodobacterales</taxon>
        <taxon>Paracoccaceae</taxon>
        <taxon>Psychromarinibacter</taxon>
    </lineage>
</organism>
<gene>
    <name evidence="2" type="ORF">ACFOGP_19645</name>
</gene>
<proteinExistence type="predicted"/>
<keyword evidence="3" id="KW-1185">Reference proteome</keyword>
<comment type="caution">
    <text evidence="2">The sequence shown here is derived from an EMBL/GenBank/DDBJ whole genome shotgun (WGS) entry which is preliminary data.</text>
</comment>
<dbReference type="InterPro" id="IPR029055">
    <property type="entry name" value="Ntn_hydrolases_N"/>
</dbReference>
<dbReference type="InterPro" id="IPR010430">
    <property type="entry name" value="DUF1028"/>
</dbReference>